<dbReference type="GO" id="GO:0044038">
    <property type="term" value="P:cell wall macromolecule biosynthetic process"/>
    <property type="evidence" value="ECO:0007669"/>
    <property type="project" value="TreeGrafter"/>
</dbReference>
<evidence type="ECO:0000256" key="8">
    <source>
        <dbReference type="SAM" id="Phobius"/>
    </source>
</evidence>
<keyword evidence="6 8" id="KW-0472">Membrane</keyword>
<evidence type="ECO:0000256" key="6">
    <source>
        <dbReference type="ARBA" id="ARBA00023136"/>
    </source>
</evidence>
<feature type="transmembrane region" description="Helical" evidence="8">
    <location>
        <begin position="278"/>
        <end position="304"/>
    </location>
</feature>
<comment type="subcellular location">
    <subcellularLocation>
        <location evidence="1">Cell membrane</location>
        <topology evidence="1">Multi-pass membrane protein</topology>
    </subcellularLocation>
</comment>
<keyword evidence="7" id="KW-0479">Metal-binding</keyword>
<feature type="transmembrane region" description="Helical" evidence="8">
    <location>
        <begin position="232"/>
        <end position="257"/>
    </location>
</feature>
<evidence type="ECO:0000256" key="2">
    <source>
        <dbReference type="ARBA" id="ARBA00022475"/>
    </source>
</evidence>
<dbReference type="RefSeq" id="WP_024925190.1">
    <property type="nucleotide sequence ID" value="NZ_MDEO01000035.1"/>
</dbReference>
<keyword evidence="3" id="KW-0808">Transferase</keyword>
<evidence type="ECO:0000256" key="3">
    <source>
        <dbReference type="ARBA" id="ARBA00022679"/>
    </source>
</evidence>
<evidence type="ECO:0008006" key="11">
    <source>
        <dbReference type="Google" id="ProtNLM"/>
    </source>
</evidence>
<keyword evidence="7" id="KW-0460">Magnesium</keyword>
<keyword evidence="4 8" id="KW-0812">Transmembrane</keyword>
<feature type="transmembrane region" description="Helical" evidence="8">
    <location>
        <begin position="172"/>
        <end position="200"/>
    </location>
</feature>
<gene>
    <name evidence="9" type="ORF">QV13_20675</name>
</gene>
<protein>
    <recommendedName>
        <fullName evidence="11">Glycosyl transferase</fullName>
    </recommendedName>
</protein>
<feature type="transmembrane region" description="Helical" evidence="8">
    <location>
        <begin position="207"/>
        <end position="226"/>
    </location>
</feature>
<evidence type="ECO:0000313" key="9">
    <source>
        <dbReference type="EMBL" id="OCX14829.1"/>
    </source>
</evidence>
<comment type="caution">
    <text evidence="9">The sequence shown here is derived from an EMBL/GenBank/DDBJ whole genome shotgun (WGS) entry which is preliminary data.</text>
</comment>
<dbReference type="GO" id="GO:0005886">
    <property type="term" value="C:plasma membrane"/>
    <property type="evidence" value="ECO:0007669"/>
    <property type="project" value="UniProtKB-SubCell"/>
</dbReference>
<organism evidence="9 10">
    <name type="scientific">Mesorhizobium hungaricum</name>
    <dbReference type="NCBI Taxonomy" id="1566387"/>
    <lineage>
        <taxon>Bacteria</taxon>
        <taxon>Pseudomonadati</taxon>
        <taxon>Pseudomonadota</taxon>
        <taxon>Alphaproteobacteria</taxon>
        <taxon>Hyphomicrobiales</taxon>
        <taxon>Phyllobacteriaceae</taxon>
        <taxon>Mesorhizobium</taxon>
    </lineage>
</organism>
<dbReference type="OrthoDB" id="9783652at2"/>
<dbReference type="Proteomes" id="UP000094412">
    <property type="component" value="Unassembled WGS sequence"/>
</dbReference>
<feature type="transmembrane region" description="Helical" evidence="8">
    <location>
        <begin position="310"/>
        <end position="329"/>
    </location>
</feature>
<dbReference type="CDD" id="cd06854">
    <property type="entry name" value="GT_WbpL_WbcO_like"/>
    <property type="match status" value="1"/>
</dbReference>
<accession>A0A1C2DJ76</accession>
<dbReference type="InterPro" id="IPR000715">
    <property type="entry name" value="Glycosyl_transferase_4"/>
</dbReference>
<feature type="transmembrane region" description="Helical" evidence="8">
    <location>
        <begin position="48"/>
        <end position="67"/>
    </location>
</feature>
<keyword evidence="2" id="KW-1003">Cell membrane</keyword>
<evidence type="ECO:0000256" key="1">
    <source>
        <dbReference type="ARBA" id="ARBA00004651"/>
    </source>
</evidence>
<name>A0A1C2DJ76_9HYPH</name>
<dbReference type="GO" id="GO:0046872">
    <property type="term" value="F:metal ion binding"/>
    <property type="evidence" value="ECO:0007669"/>
    <property type="project" value="UniProtKB-KW"/>
</dbReference>
<feature type="transmembrane region" description="Helical" evidence="8">
    <location>
        <begin position="131"/>
        <end position="152"/>
    </location>
</feature>
<dbReference type="PANTHER" id="PTHR22926:SF3">
    <property type="entry name" value="UNDECAPRENYL-PHOSPHATE ALPHA-N-ACETYLGLUCOSAMINYL 1-PHOSPHATE TRANSFERASE"/>
    <property type="match status" value="1"/>
</dbReference>
<dbReference type="AlphaFoldDB" id="A0A1C2DJ76"/>
<dbReference type="EMBL" id="MDEO01000035">
    <property type="protein sequence ID" value="OCX14829.1"/>
    <property type="molecule type" value="Genomic_DNA"/>
</dbReference>
<proteinExistence type="predicted"/>
<dbReference type="Pfam" id="PF00953">
    <property type="entry name" value="Glycos_transf_4"/>
    <property type="match status" value="1"/>
</dbReference>
<dbReference type="GO" id="GO:0009103">
    <property type="term" value="P:lipopolysaccharide biosynthetic process"/>
    <property type="evidence" value="ECO:0007669"/>
    <property type="project" value="TreeGrafter"/>
</dbReference>
<feature type="binding site" evidence="7">
    <location>
        <position position="150"/>
    </location>
    <ligand>
        <name>Mg(2+)</name>
        <dbReference type="ChEBI" id="CHEBI:18420"/>
    </ligand>
</feature>
<feature type="binding site" evidence="7">
    <location>
        <position position="211"/>
    </location>
    <ligand>
        <name>Mg(2+)</name>
        <dbReference type="ChEBI" id="CHEBI:18420"/>
    </ligand>
</feature>
<evidence type="ECO:0000256" key="5">
    <source>
        <dbReference type="ARBA" id="ARBA00022989"/>
    </source>
</evidence>
<dbReference type="GO" id="GO:0016780">
    <property type="term" value="F:phosphotransferase activity, for other substituted phosphate groups"/>
    <property type="evidence" value="ECO:0007669"/>
    <property type="project" value="InterPro"/>
</dbReference>
<evidence type="ECO:0000313" key="10">
    <source>
        <dbReference type="Proteomes" id="UP000094412"/>
    </source>
</evidence>
<reference evidence="9 10" key="1">
    <citation type="submission" date="2016-08" db="EMBL/GenBank/DDBJ databases">
        <title>Whole genome sequence of Mesorhizobium sp. strain UASWS1009 isolated from industrial sewage.</title>
        <authorList>
            <person name="Crovadore J."/>
            <person name="Calmin G."/>
            <person name="Chablais R."/>
            <person name="Cochard B."/>
            <person name="Lefort F."/>
        </authorList>
    </citation>
    <scope>NUCLEOTIDE SEQUENCE [LARGE SCALE GENOMIC DNA]</scope>
    <source>
        <strain evidence="9 10">UASWS1009</strain>
    </source>
</reference>
<comment type="cofactor">
    <cofactor evidence="7">
        <name>Mg(2+)</name>
        <dbReference type="ChEBI" id="CHEBI:18420"/>
    </cofactor>
</comment>
<dbReference type="PANTHER" id="PTHR22926">
    <property type="entry name" value="PHOSPHO-N-ACETYLMURAMOYL-PENTAPEPTIDE-TRANSFERASE"/>
    <property type="match status" value="1"/>
</dbReference>
<keyword evidence="10" id="KW-1185">Reference proteome</keyword>
<feature type="transmembrane region" description="Helical" evidence="8">
    <location>
        <begin position="74"/>
        <end position="92"/>
    </location>
</feature>
<dbReference type="STRING" id="1566387.QV13_20675"/>
<evidence type="ECO:0000256" key="4">
    <source>
        <dbReference type="ARBA" id="ARBA00022692"/>
    </source>
</evidence>
<dbReference type="GO" id="GO:0071555">
    <property type="term" value="P:cell wall organization"/>
    <property type="evidence" value="ECO:0007669"/>
    <property type="project" value="TreeGrafter"/>
</dbReference>
<evidence type="ECO:0000256" key="7">
    <source>
        <dbReference type="PIRSR" id="PIRSR600715-1"/>
    </source>
</evidence>
<sequence length="333" mass="35809">MVILIVIILLSFVLCAGLTFAMMPVFARYLTAQPNERSGHRVPTPQGGGAAVVIVTVLCVWIGIVASDYNVNGLRLHILACSAVFLAIVGALDDKWDVPPLVRFIGQVAAVAVVLMWGVDGSNILEAYMPYQVVFLVTILAGTWFINLVNFMDGVDLIVVGEMVPLTACIGLLGWFGFLGSLESLVAVALCGSLLGFALFNWPRAKLFLGDVGSLPIGLIVAWLLYETAAQGYWAVAILLPLYFCADATVTACRRLVNREQLWKAHRTHYYQRAADSGLSALRISSTVFALNLVLCALAIATVFWPTPVVQVAAVVGGGGLVGICMRSFSKRM</sequence>
<keyword evidence="5 8" id="KW-1133">Transmembrane helix</keyword>